<evidence type="ECO:0000313" key="3">
    <source>
        <dbReference type="Proteomes" id="UP000826271"/>
    </source>
</evidence>
<protein>
    <recommendedName>
        <fullName evidence="4">Amino acid transporter transmembrane domain-containing protein</fullName>
    </recommendedName>
</protein>
<proteinExistence type="predicted"/>
<evidence type="ECO:0000313" key="2">
    <source>
        <dbReference type="EMBL" id="KAG8390066.1"/>
    </source>
</evidence>
<dbReference type="Proteomes" id="UP000826271">
    <property type="component" value="Unassembled WGS sequence"/>
</dbReference>
<dbReference type="AlphaFoldDB" id="A0AAV6Y4F8"/>
<keyword evidence="3" id="KW-1185">Reference proteome</keyword>
<dbReference type="EMBL" id="WHWC01000001">
    <property type="protein sequence ID" value="KAG8390066.1"/>
    <property type="molecule type" value="Genomic_DNA"/>
</dbReference>
<keyword evidence="1" id="KW-0812">Transmembrane</keyword>
<organism evidence="2 3">
    <name type="scientific">Buddleja alternifolia</name>
    <dbReference type="NCBI Taxonomy" id="168488"/>
    <lineage>
        <taxon>Eukaryota</taxon>
        <taxon>Viridiplantae</taxon>
        <taxon>Streptophyta</taxon>
        <taxon>Embryophyta</taxon>
        <taxon>Tracheophyta</taxon>
        <taxon>Spermatophyta</taxon>
        <taxon>Magnoliopsida</taxon>
        <taxon>eudicotyledons</taxon>
        <taxon>Gunneridae</taxon>
        <taxon>Pentapetalae</taxon>
        <taxon>asterids</taxon>
        <taxon>lamiids</taxon>
        <taxon>Lamiales</taxon>
        <taxon>Scrophulariaceae</taxon>
        <taxon>Buddlejeae</taxon>
        <taxon>Buddleja</taxon>
    </lineage>
</organism>
<accession>A0AAV6Y4F8</accession>
<feature type="transmembrane region" description="Helical" evidence="1">
    <location>
        <begin position="83"/>
        <end position="103"/>
    </location>
</feature>
<evidence type="ECO:0000256" key="1">
    <source>
        <dbReference type="SAM" id="Phobius"/>
    </source>
</evidence>
<sequence>MGINGAGTGFYLSCQSTRDQSSTKTKETDSRNLMGTAVCESLHDQFWIYRISRIGVYMCFSCLFHTTFVSAAFLAGFSTLSSLVYIVIGFALALKDVTALELLPEITTVQARKQAKIFTPVGASANLVLMFYTGMLPEIQATVRPPVAQNMLKALCFQFTVGVVPINPLLITHQSSIVITSSEGGGHQF</sequence>
<evidence type="ECO:0008006" key="4">
    <source>
        <dbReference type="Google" id="ProtNLM"/>
    </source>
</evidence>
<keyword evidence="1" id="KW-1133">Transmembrane helix</keyword>
<feature type="transmembrane region" description="Helical" evidence="1">
    <location>
        <begin position="115"/>
        <end position="135"/>
    </location>
</feature>
<feature type="transmembrane region" description="Helical" evidence="1">
    <location>
        <begin position="54"/>
        <end position="77"/>
    </location>
</feature>
<comment type="caution">
    <text evidence="2">The sequence shown here is derived from an EMBL/GenBank/DDBJ whole genome shotgun (WGS) entry which is preliminary data.</text>
</comment>
<name>A0AAV6Y4F8_9LAMI</name>
<gene>
    <name evidence="2" type="ORF">BUALT_Bualt01G0044700</name>
</gene>
<keyword evidence="1" id="KW-0472">Membrane</keyword>
<reference evidence="2" key="1">
    <citation type="submission" date="2019-10" db="EMBL/GenBank/DDBJ databases">
        <authorList>
            <person name="Zhang R."/>
            <person name="Pan Y."/>
            <person name="Wang J."/>
            <person name="Ma R."/>
            <person name="Yu S."/>
        </authorList>
    </citation>
    <scope>NUCLEOTIDE SEQUENCE</scope>
    <source>
        <strain evidence="2">LA-IB0</strain>
        <tissue evidence="2">Leaf</tissue>
    </source>
</reference>